<organism evidence="1 2">
    <name type="scientific">Spiromyces aspiralis</name>
    <dbReference type="NCBI Taxonomy" id="68401"/>
    <lineage>
        <taxon>Eukaryota</taxon>
        <taxon>Fungi</taxon>
        <taxon>Fungi incertae sedis</taxon>
        <taxon>Zoopagomycota</taxon>
        <taxon>Kickxellomycotina</taxon>
        <taxon>Kickxellomycetes</taxon>
        <taxon>Kickxellales</taxon>
        <taxon>Kickxellaceae</taxon>
        <taxon>Spiromyces</taxon>
    </lineage>
</organism>
<proteinExistence type="predicted"/>
<evidence type="ECO:0000313" key="1">
    <source>
        <dbReference type="EMBL" id="KAJ1677196.1"/>
    </source>
</evidence>
<accession>A0ACC1HLJ5</accession>
<dbReference type="Proteomes" id="UP001145114">
    <property type="component" value="Unassembled WGS sequence"/>
</dbReference>
<dbReference type="EMBL" id="JAMZIH010002829">
    <property type="protein sequence ID" value="KAJ1677196.1"/>
    <property type="molecule type" value="Genomic_DNA"/>
</dbReference>
<comment type="caution">
    <text evidence="1">The sequence shown here is derived from an EMBL/GenBank/DDBJ whole genome shotgun (WGS) entry which is preliminary data.</text>
</comment>
<sequence>SRRLYATEAESAAAGGTGKLTVSFMLPHEAIVKKEKVSQVNLSAVSGDLGILADHVPTVEQLKPGVIEIIKEGSSSQKWF</sequence>
<reference evidence="1" key="1">
    <citation type="submission" date="2022-06" db="EMBL/GenBank/DDBJ databases">
        <title>Phylogenomic reconstructions and comparative analyses of Kickxellomycotina fungi.</title>
        <authorList>
            <person name="Reynolds N.K."/>
            <person name="Stajich J.E."/>
            <person name="Barry K."/>
            <person name="Grigoriev I.V."/>
            <person name="Crous P."/>
            <person name="Smith M.E."/>
        </authorList>
    </citation>
    <scope>NUCLEOTIDE SEQUENCE</scope>
    <source>
        <strain evidence="1">RSA 2271</strain>
    </source>
</reference>
<name>A0ACC1HLJ5_9FUNG</name>
<keyword evidence="2" id="KW-1185">Reference proteome</keyword>
<gene>
    <name evidence="1" type="primary">ATP16</name>
    <name evidence="1" type="ORF">EV182_006673</name>
</gene>
<evidence type="ECO:0000313" key="2">
    <source>
        <dbReference type="Proteomes" id="UP001145114"/>
    </source>
</evidence>
<protein>
    <submittedName>
        <fullName evidence="1">Delta subunit of the central stalk of mitochondrial F1F0 ATP synthase, atp16</fullName>
    </submittedName>
</protein>
<feature type="non-terminal residue" evidence="1">
    <location>
        <position position="80"/>
    </location>
</feature>
<feature type="non-terminal residue" evidence="1">
    <location>
        <position position="1"/>
    </location>
</feature>